<name>A0ABY4Y6C3_9GAMM</name>
<sequence>MKRKGILTYTLLGLVASTSLFAGNAPIQRIDVVNLLGANGSVPTAVTISFENGPATPCFTATLPYQGRITVWAGVGMACIAPITSILISPVIGPSGAVYSTLTPVGVNTNYYLNQLTVSENAPPKYDPTNGDLVMPGTAQAVLKNY</sequence>
<keyword evidence="1" id="KW-0732">Signal</keyword>
<dbReference type="EMBL" id="CP071527">
    <property type="protein sequence ID" value="USQ12785.1"/>
    <property type="molecule type" value="Genomic_DNA"/>
</dbReference>
<accession>A0ABY4Y6C3</accession>
<evidence type="ECO:0000313" key="3">
    <source>
        <dbReference type="Proteomes" id="UP001057474"/>
    </source>
</evidence>
<keyword evidence="3" id="KW-1185">Reference proteome</keyword>
<evidence type="ECO:0000313" key="2">
    <source>
        <dbReference type="EMBL" id="USQ12785.1"/>
    </source>
</evidence>
<dbReference type="RefSeq" id="WP_252578999.1">
    <property type="nucleotide sequence ID" value="NZ_CP071527.1"/>
</dbReference>
<reference evidence="2" key="1">
    <citation type="submission" date="2021-03" db="EMBL/GenBank/DDBJ databases">
        <title>Legionella lytica PCM 2298.</title>
        <authorList>
            <person name="Koper P."/>
        </authorList>
    </citation>
    <scope>NUCLEOTIDE SEQUENCE</scope>
    <source>
        <strain evidence="2">PCM 2298</strain>
    </source>
</reference>
<protein>
    <submittedName>
        <fullName evidence="2">Uncharacterized protein</fullName>
    </submittedName>
</protein>
<dbReference type="Proteomes" id="UP001057474">
    <property type="component" value="Chromosome"/>
</dbReference>
<evidence type="ECO:0000256" key="1">
    <source>
        <dbReference type="SAM" id="SignalP"/>
    </source>
</evidence>
<gene>
    <name evidence="2" type="ORF">J2N86_08695</name>
</gene>
<organism evidence="2 3">
    <name type="scientific">Legionella lytica</name>
    <dbReference type="NCBI Taxonomy" id="96232"/>
    <lineage>
        <taxon>Bacteria</taxon>
        <taxon>Pseudomonadati</taxon>
        <taxon>Pseudomonadota</taxon>
        <taxon>Gammaproteobacteria</taxon>
        <taxon>Legionellales</taxon>
        <taxon>Legionellaceae</taxon>
        <taxon>Legionella</taxon>
    </lineage>
</organism>
<feature type="chain" id="PRO_5046800477" evidence="1">
    <location>
        <begin position="23"/>
        <end position="146"/>
    </location>
</feature>
<proteinExistence type="predicted"/>
<feature type="signal peptide" evidence="1">
    <location>
        <begin position="1"/>
        <end position="22"/>
    </location>
</feature>